<gene>
    <name evidence="2" type="ORF">XYLVIOL_LOCUS10124</name>
</gene>
<sequence length="144" mass="16482">MNAQNHLKPSNRNFRADEQLFLGDGLDVHRRGRRTIRSLDGRGRHNKRQRGRKKRKRKHGGHRKGANAIDQSRQKDAGHKAAAVRQKREYLDQIFWDASDLGYEEPLIYSSMDLNVESNGGGDSALEKKESVKDKEAEKYVSQG</sequence>
<organism evidence="2 3">
    <name type="scientific">Xylocopa violacea</name>
    <name type="common">Violet carpenter bee</name>
    <name type="synonym">Apis violacea</name>
    <dbReference type="NCBI Taxonomy" id="135666"/>
    <lineage>
        <taxon>Eukaryota</taxon>
        <taxon>Metazoa</taxon>
        <taxon>Ecdysozoa</taxon>
        <taxon>Arthropoda</taxon>
        <taxon>Hexapoda</taxon>
        <taxon>Insecta</taxon>
        <taxon>Pterygota</taxon>
        <taxon>Neoptera</taxon>
        <taxon>Endopterygota</taxon>
        <taxon>Hymenoptera</taxon>
        <taxon>Apocrita</taxon>
        <taxon>Aculeata</taxon>
        <taxon>Apoidea</taxon>
        <taxon>Anthophila</taxon>
        <taxon>Apidae</taxon>
        <taxon>Xylocopa</taxon>
        <taxon>Xylocopa</taxon>
    </lineage>
</organism>
<evidence type="ECO:0000313" key="3">
    <source>
        <dbReference type="Proteomes" id="UP001642520"/>
    </source>
</evidence>
<accession>A0ABP1PBS3</accession>
<feature type="region of interest" description="Disordered" evidence="1">
    <location>
        <begin position="113"/>
        <end position="144"/>
    </location>
</feature>
<proteinExistence type="predicted"/>
<dbReference type="EMBL" id="CAXAJV020001300">
    <property type="protein sequence ID" value="CAL7950698.1"/>
    <property type="molecule type" value="Genomic_DNA"/>
</dbReference>
<reference evidence="2 3" key="1">
    <citation type="submission" date="2024-08" db="EMBL/GenBank/DDBJ databases">
        <authorList>
            <person name="Will J Nash"/>
            <person name="Angela Man"/>
            <person name="Seanna McTaggart"/>
            <person name="Kendall Baker"/>
            <person name="Tom Barker"/>
            <person name="Leah Catchpole"/>
            <person name="Alex Durrant"/>
            <person name="Karim Gharbi"/>
            <person name="Naomi Irish"/>
            <person name="Gemy Kaithakottil"/>
            <person name="Debby Ku"/>
            <person name="Aaliyah Providence"/>
            <person name="Felix Shaw"/>
            <person name="David Swarbreck"/>
            <person name="Chris Watkins"/>
            <person name="Ann M. McCartney"/>
            <person name="Giulio Formenti"/>
            <person name="Alice Mouton"/>
            <person name="Noel Vella"/>
            <person name="Bjorn M von Reumont"/>
            <person name="Adriana Vella"/>
            <person name="Wilfried Haerty"/>
        </authorList>
    </citation>
    <scope>NUCLEOTIDE SEQUENCE [LARGE SCALE GENOMIC DNA]</scope>
</reference>
<feature type="compositionally biased region" description="Basic and acidic residues" evidence="1">
    <location>
        <begin position="125"/>
        <end position="144"/>
    </location>
</feature>
<feature type="region of interest" description="Disordered" evidence="1">
    <location>
        <begin position="33"/>
        <end position="84"/>
    </location>
</feature>
<comment type="caution">
    <text evidence="2">The sequence shown here is derived from an EMBL/GenBank/DDBJ whole genome shotgun (WGS) entry which is preliminary data.</text>
</comment>
<dbReference type="Proteomes" id="UP001642520">
    <property type="component" value="Unassembled WGS sequence"/>
</dbReference>
<keyword evidence="3" id="KW-1185">Reference proteome</keyword>
<protein>
    <submittedName>
        <fullName evidence="2">Uncharacterized protein</fullName>
    </submittedName>
</protein>
<name>A0ABP1PBS3_XYLVO</name>
<evidence type="ECO:0000256" key="1">
    <source>
        <dbReference type="SAM" id="MobiDB-lite"/>
    </source>
</evidence>
<evidence type="ECO:0000313" key="2">
    <source>
        <dbReference type="EMBL" id="CAL7950698.1"/>
    </source>
</evidence>
<feature type="compositionally biased region" description="Basic residues" evidence="1">
    <location>
        <begin position="44"/>
        <end position="65"/>
    </location>
</feature>